<organism evidence="2 3">
    <name type="scientific">Trichoderma asperellum (strain ATCC 204424 / CBS 433.97 / NBRC 101777)</name>
    <dbReference type="NCBI Taxonomy" id="1042311"/>
    <lineage>
        <taxon>Eukaryota</taxon>
        <taxon>Fungi</taxon>
        <taxon>Dikarya</taxon>
        <taxon>Ascomycota</taxon>
        <taxon>Pezizomycotina</taxon>
        <taxon>Sordariomycetes</taxon>
        <taxon>Hypocreomycetidae</taxon>
        <taxon>Hypocreales</taxon>
        <taxon>Hypocreaceae</taxon>
        <taxon>Trichoderma</taxon>
    </lineage>
</organism>
<evidence type="ECO:0000259" key="1">
    <source>
        <dbReference type="Pfam" id="PF20150"/>
    </source>
</evidence>
<dbReference type="PANTHER" id="PTHR35910:SF1">
    <property type="entry name" value="2EXR DOMAIN-CONTAINING PROTEIN"/>
    <property type="match status" value="1"/>
</dbReference>
<feature type="domain" description="2EXR" evidence="1">
    <location>
        <begin position="5"/>
        <end position="100"/>
    </location>
</feature>
<dbReference type="Pfam" id="PF20150">
    <property type="entry name" value="2EXR"/>
    <property type="match status" value="1"/>
</dbReference>
<dbReference type="PANTHER" id="PTHR35910">
    <property type="entry name" value="2EXR DOMAIN-CONTAINING PROTEIN"/>
    <property type="match status" value="1"/>
</dbReference>
<evidence type="ECO:0000313" key="3">
    <source>
        <dbReference type="Proteomes" id="UP000240493"/>
    </source>
</evidence>
<proteinExistence type="predicted"/>
<dbReference type="AlphaFoldDB" id="A0A2T3Z5F3"/>
<dbReference type="Proteomes" id="UP000240493">
    <property type="component" value="Unassembled WGS sequence"/>
</dbReference>
<sequence>MATTFQSFSRLPFEIRSQIWALAAYPRLVHIRTEPKPGRFEGHRFAGSDRYFASMIPQAELMHVCRESRQLAPYQKAFFTTLPGDSETRYIWVNFNEDMICLEHHHLSALNPHAADIQRLRFTVPTGREFEHWGEPFTRFTSSWFTEFTALRELHLAISYYMNFWGATSGSYGICPIANVRFVDIHTGLMLTKAQIDLAEEWLSQKGWLVQNMDDIDEELWSVSGFPFIELCSDVE</sequence>
<reference evidence="2 3" key="1">
    <citation type="submission" date="2016-07" db="EMBL/GenBank/DDBJ databases">
        <title>Multiple horizontal gene transfer events from other fungi enriched the ability of initially mycotrophic Trichoderma (Ascomycota) to feed on dead plant biomass.</title>
        <authorList>
            <consortium name="DOE Joint Genome Institute"/>
            <person name="Aerts A."/>
            <person name="Atanasova L."/>
            <person name="Chenthamara K."/>
            <person name="Zhang J."/>
            <person name="Grujic M."/>
            <person name="Henrissat B."/>
            <person name="Kuo A."/>
            <person name="Salamov A."/>
            <person name="Lipzen A."/>
            <person name="Labutti K."/>
            <person name="Barry K."/>
            <person name="Miao Y."/>
            <person name="Rahimi M.J."/>
            <person name="Shen Q."/>
            <person name="Grigoriev I.V."/>
            <person name="Kubicek C.P."/>
            <person name="Druzhinina I.S."/>
        </authorList>
    </citation>
    <scope>NUCLEOTIDE SEQUENCE [LARGE SCALE GENOMIC DNA]</scope>
    <source>
        <strain evidence="2 3">CBS 433.97</strain>
    </source>
</reference>
<keyword evidence="3" id="KW-1185">Reference proteome</keyword>
<accession>A0A2T3Z5F3</accession>
<gene>
    <name evidence="2" type="ORF">M441DRAFT_58868</name>
</gene>
<dbReference type="InterPro" id="IPR045518">
    <property type="entry name" value="2EXR"/>
</dbReference>
<dbReference type="OrthoDB" id="3473305at2759"/>
<protein>
    <recommendedName>
        <fullName evidence="1">2EXR domain-containing protein</fullName>
    </recommendedName>
</protein>
<evidence type="ECO:0000313" key="2">
    <source>
        <dbReference type="EMBL" id="PTB40027.1"/>
    </source>
</evidence>
<name>A0A2T3Z5F3_TRIA4</name>
<dbReference type="EMBL" id="KZ679263">
    <property type="protein sequence ID" value="PTB40027.1"/>
    <property type="molecule type" value="Genomic_DNA"/>
</dbReference>